<evidence type="ECO:0000313" key="21">
    <source>
        <dbReference type="Proteomes" id="UP000635278"/>
    </source>
</evidence>
<keyword evidence="8" id="KW-1003">Cell membrane</keyword>
<evidence type="ECO:0000256" key="17">
    <source>
        <dbReference type="ARBA" id="ARBA00032888"/>
    </source>
</evidence>
<dbReference type="SUPFAM" id="SSF54197">
    <property type="entry name" value="HIT-like"/>
    <property type="match status" value="1"/>
</dbReference>
<comment type="pathway">
    <text evidence="3">Phospholipid metabolism; CDP-diacylglycerol degradation; phosphatidate from CDP-diacylglycerol: step 1/1.</text>
</comment>
<gene>
    <name evidence="20" type="ORF">GOB93_16285</name>
</gene>
<keyword evidence="13" id="KW-0443">Lipid metabolism</keyword>
<dbReference type="InterPro" id="IPR003763">
    <property type="entry name" value="CDP-diacylglyc_Pase"/>
</dbReference>
<evidence type="ECO:0000256" key="15">
    <source>
        <dbReference type="ARBA" id="ARBA00023209"/>
    </source>
</evidence>
<sequence>MAKRPAHPPESPLASGDDSDEDMQQYRSSRTPFAKTEPEPTMLRHLLAGACLALTAATAAHAKNPDALWHIVHERCVPLQTGTGSAAPGNASDSSTGTPPGKGPCTVLDMPHRIAVLKSIEGRSQYLLIPTDRTPGMEASSLRDPATPDYFAHAWTQVSRVGEGYGVRLPRGDVALAINSQDGRSQNQLHIHVECIRPDVKVALYYMRSAVGTTWTPLPAPLLGHPYRAMRINTPDITGVKPFLLLARSLRDPEHEMGHHTLAVVPETFSDNTKGFLLLDDVADPARQNRASAEELQDHSCAIIGQDPLVTTTAHPR</sequence>
<dbReference type="EC" id="3.6.1.26" evidence="6"/>
<keyword evidence="10" id="KW-0812">Transmembrane</keyword>
<comment type="pathway">
    <text evidence="4">Lipid metabolism.</text>
</comment>
<dbReference type="EMBL" id="WOTB01000028">
    <property type="protein sequence ID" value="NHN86187.1"/>
    <property type="molecule type" value="Genomic_DNA"/>
</dbReference>
<comment type="similarity">
    <text evidence="5">Belongs to the Cdh family.</text>
</comment>
<evidence type="ECO:0000256" key="8">
    <source>
        <dbReference type="ARBA" id="ARBA00022475"/>
    </source>
</evidence>
<keyword evidence="15" id="KW-0594">Phospholipid biosynthesis</keyword>
<dbReference type="InterPro" id="IPR036265">
    <property type="entry name" value="HIT-like_sf"/>
</dbReference>
<comment type="catalytic activity">
    <reaction evidence="1">
        <text>a CDP-1,2-diacyl-sn-glycerol + H2O = a 1,2-diacyl-sn-glycero-3-phosphate + CMP + 2 H(+)</text>
        <dbReference type="Rhea" id="RHEA:15221"/>
        <dbReference type="ChEBI" id="CHEBI:15377"/>
        <dbReference type="ChEBI" id="CHEBI:15378"/>
        <dbReference type="ChEBI" id="CHEBI:58332"/>
        <dbReference type="ChEBI" id="CHEBI:58608"/>
        <dbReference type="ChEBI" id="CHEBI:60377"/>
        <dbReference type="EC" id="3.6.1.26"/>
    </reaction>
</comment>
<name>A0ABX0JTQ6_9PROT</name>
<comment type="caution">
    <text evidence="20">The sequence shown here is derived from an EMBL/GenBank/DDBJ whole genome shotgun (WGS) entry which is preliminary data.</text>
</comment>
<evidence type="ECO:0000256" key="2">
    <source>
        <dbReference type="ARBA" id="ARBA00004162"/>
    </source>
</evidence>
<dbReference type="Pfam" id="PF02611">
    <property type="entry name" value="CDH"/>
    <property type="match status" value="1"/>
</dbReference>
<evidence type="ECO:0000256" key="3">
    <source>
        <dbReference type="ARBA" id="ARBA00004927"/>
    </source>
</evidence>
<evidence type="ECO:0000313" key="20">
    <source>
        <dbReference type="EMBL" id="NHN86187.1"/>
    </source>
</evidence>
<keyword evidence="9" id="KW-0444">Lipid biosynthesis</keyword>
<feature type="region of interest" description="Disordered" evidence="19">
    <location>
        <begin position="82"/>
        <end position="104"/>
    </location>
</feature>
<evidence type="ECO:0000256" key="6">
    <source>
        <dbReference type="ARBA" id="ARBA00012375"/>
    </source>
</evidence>
<evidence type="ECO:0000256" key="10">
    <source>
        <dbReference type="ARBA" id="ARBA00022692"/>
    </source>
</evidence>
<proteinExistence type="inferred from homology"/>
<evidence type="ECO:0000256" key="5">
    <source>
        <dbReference type="ARBA" id="ARBA00006435"/>
    </source>
</evidence>
<evidence type="ECO:0000256" key="12">
    <source>
        <dbReference type="ARBA" id="ARBA00022989"/>
    </source>
</evidence>
<keyword evidence="16" id="KW-1208">Phospholipid metabolism</keyword>
<comment type="subcellular location">
    <subcellularLocation>
        <location evidence="2">Cell membrane</location>
        <topology evidence="2">Single-pass membrane protein</topology>
    </subcellularLocation>
</comment>
<organism evidence="20 21">
    <name type="scientific">Acetobacter musti</name>
    <dbReference type="NCBI Taxonomy" id="864732"/>
    <lineage>
        <taxon>Bacteria</taxon>
        <taxon>Pseudomonadati</taxon>
        <taxon>Pseudomonadota</taxon>
        <taxon>Alphaproteobacteria</taxon>
        <taxon>Acetobacterales</taxon>
        <taxon>Acetobacteraceae</taxon>
        <taxon>Acetobacter</taxon>
    </lineage>
</organism>
<feature type="region of interest" description="Disordered" evidence="19">
    <location>
        <begin position="1"/>
        <end position="38"/>
    </location>
</feature>
<keyword evidence="14" id="KW-0472">Membrane</keyword>
<keyword evidence="12" id="KW-1133">Transmembrane helix</keyword>
<dbReference type="Gene3D" id="3.30.428.30">
    <property type="entry name" value="HIT family - CDH-like"/>
    <property type="match status" value="1"/>
</dbReference>
<dbReference type="Proteomes" id="UP000635278">
    <property type="component" value="Unassembled WGS sequence"/>
</dbReference>
<evidence type="ECO:0000256" key="9">
    <source>
        <dbReference type="ARBA" id="ARBA00022516"/>
    </source>
</evidence>
<evidence type="ECO:0000256" key="19">
    <source>
        <dbReference type="SAM" id="MobiDB-lite"/>
    </source>
</evidence>
<evidence type="ECO:0000256" key="11">
    <source>
        <dbReference type="ARBA" id="ARBA00022801"/>
    </source>
</evidence>
<evidence type="ECO:0000256" key="7">
    <source>
        <dbReference type="ARBA" id="ARBA00019608"/>
    </source>
</evidence>
<evidence type="ECO:0000256" key="13">
    <source>
        <dbReference type="ARBA" id="ARBA00023098"/>
    </source>
</evidence>
<keyword evidence="21" id="KW-1185">Reference proteome</keyword>
<evidence type="ECO:0000256" key="1">
    <source>
        <dbReference type="ARBA" id="ARBA00001007"/>
    </source>
</evidence>
<evidence type="ECO:0000256" key="16">
    <source>
        <dbReference type="ARBA" id="ARBA00023264"/>
    </source>
</evidence>
<protein>
    <recommendedName>
        <fullName evidence="7">CDP-diacylglycerol pyrophosphatase</fullName>
        <ecNumber evidence="6">3.6.1.26</ecNumber>
    </recommendedName>
    <alternativeName>
        <fullName evidence="17">CDP-diacylglycerol phosphatidylhydrolase</fullName>
    </alternativeName>
    <alternativeName>
        <fullName evidence="18">CDP-diglyceride hydrolase</fullName>
    </alternativeName>
</protein>
<evidence type="ECO:0000256" key="4">
    <source>
        <dbReference type="ARBA" id="ARBA00005189"/>
    </source>
</evidence>
<reference evidence="20 21" key="1">
    <citation type="journal article" date="2020" name="Int. J. Syst. Evol. Microbiol.">
        <title>Novel acetic acid bacteria from cider fermentations: Acetobacter conturbans sp. nov. and Acetobacter fallax sp. nov.</title>
        <authorList>
            <person name="Sombolestani A.S."/>
            <person name="Cleenwerck I."/>
            <person name="Cnockaert M."/>
            <person name="Borremans W."/>
            <person name="Wieme A.D."/>
            <person name="De Vuyst L."/>
            <person name="Vandamme P."/>
        </authorList>
    </citation>
    <scope>NUCLEOTIDE SEQUENCE [LARGE SCALE GENOMIC DNA]</scope>
    <source>
        <strain evidence="20 21">LMG 30640</strain>
    </source>
</reference>
<accession>A0ABX0JTQ6</accession>
<evidence type="ECO:0000256" key="14">
    <source>
        <dbReference type="ARBA" id="ARBA00023136"/>
    </source>
</evidence>
<keyword evidence="11" id="KW-0378">Hydrolase</keyword>
<evidence type="ECO:0000256" key="18">
    <source>
        <dbReference type="ARBA" id="ARBA00032892"/>
    </source>
</evidence>